<dbReference type="Proteomes" id="UP000280819">
    <property type="component" value="Unassembled WGS sequence"/>
</dbReference>
<proteinExistence type="predicted"/>
<evidence type="ECO:0000313" key="2">
    <source>
        <dbReference type="EMBL" id="RRD04022.1"/>
    </source>
</evidence>
<feature type="region of interest" description="Disordered" evidence="1">
    <location>
        <begin position="23"/>
        <end position="47"/>
    </location>
</feature>
<evidence type="ECO:0000256" key="1">
    <source>
        <dbReference type="SAM" id="MobiDB-lite"/>
    </source>
</evidence>
<name>A0A3P1T3E9_9ACTN</name>
<dbReference type="AlphaFoldDB" id="A0A3P1T3E9"/>
<dbReference type="EMBL" id="RQZG01000014">
    <property type="protein sequence ID" value="RRD04022.1"/>
    <property type="molecule type" value="Genomic_DNA"/>
</dbReference>
<reference evidence="2 3" key="1">
    <citation type="submission" date="2018-11" db="EMBL/GenBank/DDBJ databases">
        <title>Genomes From Bacteria Associated with the Canine Oral Cavity: a Test Case for Automated Genome-Based Taxonomic Assignment.</title>
        <authorList>
            <person name="Coil D.A."/>
            <person name="Jospin G."/>
            <person name="Darling A.E."/>
            <person name="Wallis C."/>
            <person name="Davis I.J."/>
            <person name="Harris S."/>
            <person name="Eisen J.A."/>
            <person name="Holcombe L.J."/>
            <person name="O'Flynn C."/>
        </authorList>
    </citation>
    <scope>NUCLEOTIDE SEQUENCE [LARGE SCALE GENOMIC DNA]</scope>
    <source>
        <strain evidence="2 3">OH887_COT-365</strain>
    </source>
</reference>
<sequence length="134" mass="14069">MSGAAIVVSGVLMVGCAPHEQSAEQAPAPAAASRHDAGPRIPEGYQSDDCPLPAGELVSAIGSQDTYTLTYTVEDASAFDTLLAEYDALGYEQVGAGEPEMFKSATLTRDRWQVDLAYPEVAGFTLIVTARLTS</sequence>
<dbReference type="OrthoDB" id="2199792at2"/>
<dbReference type="RefSeq" id="WP_124845322.1">
    <property type="nucleotide sequence ID" value="NZ_RQZG01000014.1"/>
</dbReference>
<accession>A0A3P1T3E9</accession>
<organism evidence="2 3">
    <name type="scientific">Arachnia propionica</name>
    <dbReference type="NCBI Taxonomy" id="1750"/>
    <lineage>
        <taxon>Bacteria</taxon>
        <taxon>Bacillati</taxon>
        <taxon>Actinomycetota</taxon>
        <taxon>Actinomycetes</taxon>
        <taxon>Propionibacteriales</taxon>
        <taxon>Propionibacteriaceae</taxon>
        <taxon>Arachnia</taxon>
    </lineage>
</organism>
<comment type="caution">
    <text evidence="2">The sequence shown here is derived from an EMBL/GenBank/DDBJ whole genome shotgun (WGS) entry which is preliminary data.</text>
</comment>
<feature type="compositionally biased region" description="Low complexity" evidence="1">
    <location>
        <begin position="23"/>
        <end position="32"/>
    </location>
</feature>
<evidence type="ECO:0000313" key="3">
    <source>
        <dbReference type="Proteomes" id="UP000280819"/>
    </source>
</evidence>
<gene>
    <name evidence="2" type="ORF">EII34_11580</name>
</gene>
<protein>
    <submittedName>
        <fullName evidence="2">Uncharacterized protein</fullName>
    </submittedName>
</protein>